<dbReference type="Proteomes" id="UP000887013">
    <property type="component" value="Unassembled WGS sequence"/>
</dbReference>
<gene>
    <name evidence="1" type="ORF">NPIL_17271</name>
</gene>
<protein>
    <submittedName>
        <fullName evidence="1">Uncharacterized protein</fullName>
    </submittedName>
</protein>
<comment type="caution">
    <text evidence="1">The sequence shown here is derived from an EMBL/GenBank/DDBJ whole genome shotgun (WGS) entry which is preliminary data.</text>
</comment>
<keyword evidence="2" id="KW-1185">Reference proteome</keyword>
<accession>A0A8X6P9H7</accession>
<dbReference type="EMBL" id="BMAW01067063">
    <property type="protein sequence ID" value="GFT58009.1"/>
    <property type="molecule type" value="Genomic_DNA"/>
</dbReference>
<evidence type="ECO:0000313" key="2">
    <source>
        <dbReference type="Proteomes" id="UP000887013"/>
    </source>
</evidence>
<sequence>MITDYISYLRRYNLMSLPHSHLNTIFKKKSKHGEKQESEYNFLEGREALEVEKQDLSQIISICLTSTLVKGRGKISMLMLVSVIFRCFHLPLLIKVREIGRSPFSRWPKDFGTFPGEVVPVTVFDCVPRSGNSFLDKF</sequence>
<proteinExistence type="predicted"/>
<organism evidence="1 2">
    <name type="scientific">Nephila pilipes</name>
    <name type="common">Giant wood spider</name>
    <name type="synonym">Nephila maculata</name>
    <dbReference type="NCBI Taxonomy" id="299642"/>
    <lineage>
        <taxon>Eukaryota</taxon>
        <taxon>Metazoa</taxon>
        <taxon>Ecdysozoa</taxon>
        <taxon>Arthropoda</taxon>
        <taxon>Chelicerata</taxon>
        <taxon>Arachnida</taxon>
        <taxon>Araneae</taxon>
        <taxon>Araneomorphae</taxon>
        <taxon>Entelegynae</taxon>
        <taxon>Araneoidea</taxon>
        <taxon>Nephilidae</taxon>
        <taxon>Nephila</taxon>
    </lineage>
</organism>
<dbReference type="AlphaFoldDB" id="A0A8X6P9H7"/>
<name>A0A8X6P9H7_NEPPI</name>
<reference evidence="1" key="1">
    <citation type="submission" date="2020-08" db="EMBL/GenBank/DDBJ databases">
        <title>Multicomponent nature underlies the extraordinary mechanical properties of spider dragline silk.</title>
        <authorList>
            <person name="Kono N."/>
            <person name="Nakamura H."/>
            <person name="Mori M."/>
            <person name="Yoshida Y."/>
            <person name="Ohtoshi R."/>
            <person name="Malay A.D."/>
            <person name="Moran D.A.P."/>
            <person name="Tomita M."/>
            <person name="Numata K."/>
            <person name="Arakawa K."/>
        </authorList>
    </citation>
    <scope>NUCLEOTIDE SEQUENCE</scope>
</reference>
<evidence type="ECO:0000313" key="1">
    <source>
        <dbReference type="EMBL" id="GFT58009.1"/>
    </source>
</evidence>